<name>K6YXB7_9ALTE</name>
<sequence>MIELRYVESRKKAVYKHGSFLAFNIVIFLSRGWEWVTGI</sequence>
<dbReference type="Proteomes" id="UP000006327">
    <property type="component" value="Unassembled WGS sequence"/>
</dbReference>
<keyword evidence="1" id="KW-1133">Transmembrane helix</keyword>
<reference evidence="2 3" key="1">
    <citation type="journal article" date="2017" name="Antonie Van Leeuwenhoek">
        <title>Rhizobium rhizosphaerae sp. nov., a novel species isolated from rice rhizosphere.</title>
        <authorList>
            <person name="Zhao J.J."/>
            <person name="Zhang J."/>
            <person name="Zhang R.J."/>
            <person name="Zhang C.W."/>
            <person name="Yin H.Q."/>
            <person name="Zhang X.X."/>
        </authorList>
    </citation>
    <scope>NUCLEOTIDE SEQUENCE [LARGE SCALE GENOMIC DNA]</scope>
    <source>
        <strain evidence="2 3">BSs20135</strain>
    </source>
</reference>
<keyword evidence="3" id="KW-1185">Reference proteome</keyword>
<evidence type="ECO:0000313" key="2">
    <source>
        <dbReference type="EMBL" id="GAC21398.1"/>
    </source>
</evidence>
<organism evidence="2 3">
    <name type="scientific">Paraglaciecola arctica BSs20135</name>
    <dbReference type="NCBI Taxonomy" id="493475"/>
    <lineage>
        <taxon>Bacteria</taxon>
        <taxon>Pseudomonadati</taxon>
        <taxon>Pseudomonadota</taxon>
        <taxon>Gammaproteobacteria</taxon>
        <taxon>Alteromonadales</taxon>
        <taxon>Alteromonadaceae</taxon>
        <taxon>Paraglaciecola</taxon>
    </lineage>
</organism>
<gene>
    <name evidence="2" type="ORF">GARC_4456</name>
</gene>
<evidence type="ECO:0000256" key="1">
    <source>
        <dbReference type="SAM" id="Phobius"/>
    </source>
</evidence>
<feature type="transmembrane region" description="Helical" evidence="1">
    <location>
        <begin position="14"/>
        <end position="33"/>
    </location>
</feature>
<accession>K6YXB7</accession>
<dbReference type="EMBL" id="BAEO01000062">
    <property type="protein sequence ID" value="GAC21398.1"/>
    <property type="molecule type" value="Genomic_DNA"/>
</dbReference>
<evidence type="ECO:0000313" key="3">
    <source>
        <dbReference type="Proteomes" id="UP000006327"/>
    </source>
</evidence>
<keyword evidence="1" id="KW-0472">Membrane</keyword>
<keyword evidence="1" id="KW-0812">Transmembrane</keyword>
<comment type="caution">
    <text evidence="2">The sequence shown here is derived from an EMBL/GenBank/DDBJ whole genome shotgun (WGS) entry which is preliminary data.</text>
</comment>
<dbReference type="AlphaFoldDB" id="K6YXB7"/>
<protein>
    <submittedName>
        <fullName evidence="2">Uncharacterized protein</fullName>
    </submittedName>
</protein>
<proteinExistence type="predicted"/>